<keyword evidence="4 14" id="KW-0645">Protease</keyword>
<keyword evidence="3" id="KW-1003">Cell membrane</keyword>
<evidence type="ECO:0000256" key="3">
    <source>
        <dbReference type="ARBA" id="ARBA00022475"/>
    </source>
</evidence>
<gene>
    <name evidence="14" type="ORF">CLV59_103607</name>
</gene>
<organism evidence="14 15">
    <name type="scientific">Chitinophaga dinghuensis</name>
    <dbReference type="NCBI Taxonomy" id="1539050"/>
    <lineage>
        <taxon>Bacteria</taxon>
        <taxon>Pseudomonadati</taxon>
        <taxon>Bacteroidota</taxon>
        <taxon>Chitinophagia</taxon>
        <taxon>Chitinophagales</taxon>
        <taxon>Chitinophagaceae</taxon>
        <taxon>Chitinophaga</taxon>
    </lineage>
</organism>
<dbReference type="GO" id="GO:0004222">
    <property type="term" value="F:metalloendopeptidase activity"/>
    <property type="evidence" value="ECO:0007669"/>
    <property type="project" value="InterPro"/>
</dbReference>
<sequence length="685" mass="77625">MNFYPPGPVNVPPSLTQVSAGFRKAVTRSILTIILFIVVFVLLTVACLLLNVACFWAAIHLVMAWFSKLTLLIAFGMVWAGVLSLVFLYQFLGTFFKTREKPGIEVTAEEHPRLFEFIHQVTQDAGAPSPKRIYLTTDVNAAVSYEGNLLSLVFPARKDLFIGMGLVNSLNLGEFKSAMAHEFGHFSQQSMRVGSYVYLSNKMLYSILFDNGVNRMLKNEPGGLLGIFTLILAGLLSAMQGILKAIFKLVNGQYSKLSKEMEFHADAVAISLNGSQNLIHTLRRITFSGKVTESMNRQMGSIIRRGRQVQNMYTLQSRLLLEEAGKEGISVENGLPVINGSNNTPAKRLVFRDLWSTHPSNQDREAKANTAAISGSIDTRSPWILFDNVESLQELMTRLYYVETYPDLEKYTIATVDDFYKEMETEPAAPAIFKGYYDGRGFTKINTETPLNEQFNSFEKVYQEAHIERIRNRELLLEEMEYIAAIREGKLDISNFRYNDEVYTTDDAGKLYSSMVIQARDELKWLESMDQQAYNFHLQQAARTGDVASVQQKYKVACETEQSVFSSIDRVSTVITLIAAIRTYEEITPDAGLVLAIKLSALQGEILSDLRQFLEKQQDILAAYPDFSKSANEWLDKKYTFKVGNDLAMYELEPVLNHCIDYLEMMQQVRMQRRKQYLNDIAALQ</sequence>
<dbReference type="InterPro" id="IPR001915">
    <property type="entry name" value="Peptidase_M48"/>
</dbReference>
<evidence type="ECO:0000256" key="9">
    <source>
        <dbReference type="ARBA" id="ARBA00022989"/>
    </source>
</evidence>
<dbReference type="InterPro" id="IPR050083">
    <property type="entry name" value="HtpX_protease"/>
</dbReference>
<name>A0A327W5I2_9BACT</name>
<dbReference type="Proteomes" id="UP000249819">
    <property type="component" value="Unassembled WGS sequence"/>
</dbReference>
<dbReference type="Gene3D" id="3.30.2010.10">
    <property type="entry name" value="Metalloproteases ('zincins'), catalytic domain"/>
    <property type="match status" value="1"/>
</dbReference>
<dbReference type="GO" id="GO:0046872">
    <property type="term" value="F:metal ion binding"/>
    <property type="evidence" value="ECO:0007669"/>
    <property type="project" value="UniProtKB-KW"/>
</dbReference>
<dbReference type="CDD" id="cd07328">
    <property type="entry name" value="M48_Ste24p_like"/>
    <property type="match status" value="1"/>
</dbReference>
<comment type="subcellular location">
    <subcellularLocation>
        <location evidence="2">Cell membrane</location>
        <topology evidence="2">Multi-pass membrane protein</topology>
    </subcellularLocation>
</comment>
<evidence type="ECO:0000256" key="4">
    <source>
        <dbReference type="ARBA" id="ARBA00022670"/>
    </source>
</evidence>
<dbReference type="PANTHER" id="PTHR43221">
    <property type="entry name" value="PROTEASE HTPX"/>
    <property type="match status" value="1"/>
</dbReference>
<evidence type="ECO:0000256" key="8">
    <source>
        <dbReference type="ARBA" id="ARBA00022833"/>
    </source>
</evidence>
<keyword evidence="15" id="KW-1185">Reference proteome</keyword>
<comment type="cofactor">
    <cofactor evidence="1">
        <name>Zn(2+)</name>
        <dbReference type="ChEBI" id="CHEBI:29105"/>
    </cofactor>
</comment>
<feature type="transmembrane region" description="Helical" evidence="12">
    <location>
        <begin position="224"/>
        <end position="243"/>
    </location>
</feature>
<dbReference type="PANTHER" id="PTHR43221:SF1">
    <property type="entry name" value="PROTEASE HTPX"/>
    <property type="match status" value="1"/>
</dbReference>
<keyword evidence="10" id="KW-0482">Metalloprotease</keyword>
<evidence type="ECO:0000256" key="5">
    <source>
        <dbReference type="ARBA" id="ARBA00022692"/>
    </source>
</evidence>
<keyword evidence="11 12" id="KW-0472">Membrane</keyword>
<feature type="transmembrane region" description="Helical" evidence="12">
    <location>
        <begin position="33"/>
        <end position="59"/>
    </location>
</feature>
<keyword evidence="8" id="KW-0862">Zinc</keyword>
<dbReference type="AlphaFoldDB" id="A0A327W5I2"/>
<evidence type="ECO:0000259" key="13">
    <source>
        <dbReference type="Pfam" id="PF01435"/>
    </source>
</evidence>
<evidence type="ECO:0000256" key="2">
    <source>
        <dbReference type="ARBA" id="ARBA00004651"/>
    </source>
</evidence>
<keyword evidence="6" id="KW-0479">Metal-binding</keyword>
<dbReference type="EMBL" id="QLMA01000003">
    <property type="protein sequence ID" value="RAJ83636.1"/>
    <property type="molecule type" value="Genomic_DNA"/>
</dbReference>
<evidence type="ECO:0000313" key="15">
    <source>
        <dbReference type="Proteomes" id="UP000249819"/>
    </source>
</evidence>
<evidence type="ECO:0000256" key="12">
    <source>
        <dbReference type="SAM" id="Phobius"/>
    </source>
</evidence>
<keyword evidence="7" id="KW-0378">Hydrolase</keyword>
<comment type="caution">
    <text evidence="14">The sequence shown here is derived from an EMBL/GenBank/DDBJ whole genome shotgun (WGS) entry which is preliminary data.</text>
</comment>
<dbReference type="Pfam" id="PF01435">
    <property type="entry name" value="Peptidase_M48"/>
    <property type="match status" value="1"/>
</dbReference>
<evidence type="ECO:0000256" key="7">
    <source>
        <dbReference type="ARBA" id="ARBA00022801"/>
    </source>
</evidence>
<evidence type="ECO:0000256" key="6">
    <source>
        <dbReference type="ARBA" id="ARBA00022723"/>
    </source>
</evidence>
<keyword evidence="9 12" id="KW-1133">Transmembrane helix</keyword>
<dbReference type="OrthoDB" id="9789270at2"/>
<evidence type="ECO:0000313" key="14">
    <source>
        <dbReference type="EMBL" id="RAJ83636.1"/>
    </source>
</evidence>
<evidence type="ECO:0000256" key="11">
    <source>
        <dbReference type="ARBA" id="ARBA00023136"/>
    </source>
</evidence>
<protein>
    <submittedName>
        <fullName evidence="14">Zn-dependent protease with chaperone function</fullName>
    </submittedName>
</protein>
<reference evidence="14 15" key="1">
    <citation type="submission" date="2018-06" db="EMBL/GenBank/DDBJ databases">
        <title>Genomic Encyclopedia of Archaeal and Bacterial Type Strains, Phase II (KMG-II): from individual species to whole genera.</title>
        <authorList>
            <person name="Goeker M."/>
        </authorList>
    </citation>
    <scope>NUCLEOTIDE SEQUENCE [LARGE SCALE GENOMIC DNA]</scope>
    <source>
        <strain evidence="14 15">DSM 29821</strain>
    </source>
</reference>
<dbReference type="RefSeq" id="WP_111592271.1">
    <property type="nucleotide sequence ID" value="NZ_QLMA01000003.1"/>
</dbReference>
<feature type="domain" description="Peptidase M48" evidence="13">
    <location>
        <begin position="114"/>
        <end position="368"/>
    </location>
</feature>
<evidence type="ECO:0000256" key="1">
    <source>
        <dbReference type="ARBA" id="ARBA00001947"/>
    </source>
</evidence>
<feature type="transmembrane region" description="Helical" evidence="12">
    <location>
        <begin position="71"/>
        <end position="92"/>
    </location>
</feature>
<proteinExistence type="predicted"/>
<keyword evidence="5 12" id="KW-0812">Transmembrane</keyword>
<accession>A0A327W5I2</accession>
<evidence type="ECO:0000256" key="10">
    <source>
        <dbReference type="ARBA" id="ARBA00023049"/>
    </source>
</evidence>
<dbReference type="GO" id="GO:0005886">
    <property type="term" value="C:plasma membrane"/>
    <property type="evidence" value="ECO:0007669"/>
    <property type="project" value="UniProtKB-SubCell"/>
</dbReference>
<dbReference type="GO" id="GO:0006508">
    <property type="term" value="P:proteolysis"/>
    <property type="evidence" value="ECO:0007669"/>
    <property type="project" value="UniProtKB-KW"/>
</dbReference>